<feature type="compositionally biased region" description="Basic and acidic residues" evidence="1">
    <location>
        <begin position="727"/>
        <end position="738"/>
    </location>
</feature>
<feature type="region of interest" description="Disordered" evidence="1">
    <location>
        <begin position="1"/>
        <end position="98"/>
    </location>
</feature>
<evidence type="ECO:0000313" key="2">
    <source>
        <dbReference type="EMBL" id="GMI37544.1"/>
    </source>
</evidence>
<feature type="region of interest" description="Disordered" evidence="1">
    <location>
        <begin position="727"/>
        <end position="772"/>
    </location>
</feature>
<dbReference type="Gene3D" id="1.10.20.120">
    <property type="match status" value="1"/>
</dbReference>
<dbReference type="InterPro" id="IPR040456">
    <property type="entry name" value="RNase_H2_suB"/>
</dbReference>
<dbReference type="OrthoDB" id="10490859at2759"/>
<reference evidence="2" key="1">
    <citation type="submission" date="2022-07" db="EMBL/GenBank/DDBJ databases">
        <title>Genome analysis of Parmales, a sister group of diatoms, reveals the evolutionary specialization of diatoms from phago-mixotrophs to photoautotrophs.</title>
        <authorList>
            <person name="Ban H."/>
            <person name="Sato S."/>
            <person name="Yoshikawa S."/>
            <person name="Kazumasa Y."/>
            <person name="Nakamura Y."/>
            <person name="Ichinomiya M."/>
            <person name="Saitoh K."/>
            <person name="Sato N."/>
            <person name="Blanc-Mathieu R."/>
            <person name="Endo H."/>
            <person name="Kuwata A."/>
            <person name="Ogata H."/>
        </authorList>
    </citation>
    <scope>NUCLEOTIDE SEQUENCE</scope>
</reference>
<feature type="compositionally biased region" description="Basic and acidic residues" evidence="1">
    <location>
        <begin position="844"/>
        <end position="869"/>
    </location>
</feature>
<proteinExistence type="predicted"/>
<dbReference type="PANTHER" id="PTHR13383:SF11">
    <property type="entry name" value="RIBONUCLEASE H2 SUBUNIT B"/>
    <property type="match status" value="1"/>
</dbReference>
<keyword evidence="3" id="KW-1185">Reference proteome</keyword>
<dbReference type="GO" id="GO:0006401">
    <property type="term" value="P:RNA catabolic process"/>
    <property type="evidence" value="ECO:0007669"/>
    <property type="project" value="TreeGrafter"/>
</dbReference>
<comment type="caution">
    <text evidence="2">The sequence shown here is derived from an EMBL/GenBank/DDBJ whole genome shotgun (WGS) entry which is preliminary data.</text>
</comment>
<name>A0A9W7G6D2_9STRA</name>
<evidence type="ECO:0000313" key="3">
    <source>
        <dbReference type="Proteomes" id="UP001165082"/>
    </source>
</evidence>
<protein>
    <submittedName>
        <fullName evidence="2">Uncharacterized protein</fullName>
    </submittedName>
</protein>
<organism evidence="2 3">
    <name type="scientific">Triparma retinervis</name>
    <dbReference type="NCBI Taxonomy" id="2557542"/>
    <lineage>
        <taxon>Eukaryota</taxon>
        <taxon>Sar</taxon>
        <taxon>Stramenopiles</taxon>
        <taxon>Ochrophyta</taxon>
        <taxon>Bolidophyceae</taxon>
        <taxon>Parmales</taxon>
        <taxon>Triparmaceae</taxon>
        <taxon>Triparma</taxon>
    </lineage>
</organism>
<feature type="region of interest" description="Disordered" evidence="1">
    <location>
        <begin position="814"/>
        <end position="887"/>
    </location>
</feature>
<dbReference type="Proteomes" id="UP001165082">
    <property type="component" value="Unassembled WGS sequence"/>
</dbReference>
<dbReference type="EMBL" id="BRXZ01007981">
    <property type="protein sequence ID" value="GMI37544.1"/>
    <property type="molecule type" value="Genomic_DNA"/>
</dbReference>
<feature type="compositionally biased region" description="Basic and acidic residues" evidence="1">
    <location>
        <begin position="814"/>
        <end position="831"/>
    </location>
</feature>
<dbReference type="GO" id="GO:0032299">
    <property type="term" value="C:ribonuclease H2 complex"/>
    <property type="evidence" value="ECO:0007669"/>
    <property type="project" value="InterPro"/>
</dbReference>
<dbReference type="AlphaFoldDB" id="A0A9W7G6D2"/>
<dbReference type="PANTHER" id="PTHR13383">
    <property type="entry name" value="RIBONUCLEASE H2 SUBUNIT B"/>
    <property type="match status" value="1"/>
</dbReference>
<dbReference type="GO" id="GO:0005654">
    <property type="term" value="C:nucleoplasm"/>
    <property type="evidence" value="ECO:0007669"/>
    <property type="project" value="TreeGrafter"/>
</dbReference>
<gene>
    <name evidence="2" type="ORF">TrRE_jg13064</name>
</gene>
<feature type="region of interest" description="Disordered" evidence="1">
    <location>
        <begin position="498"/>
        <end position="543"/>
    </location>
</feature>
<evidence type="ECO:0000256" key="1">
    <source>
        <dbReference type="SAM" id="MobiDB-lite"/>
    </source>
</evidence>
<feature type="compositionally biased region" description="Acidic residues" evidence="1">
    <location>
        <begin position="504"/>
        <end position="539"/>
    </location>
</feature>
<accession>A0A9W7G6D2</accession>
<sequence length="887" mass="95747">MARVKFAEGTKPGAKQSRTKSSTKSGRKSKSNINRYFEKSGRTKIPPEPTKRSEKSGPKTVSPGSPFVEKRGLGKSRRGGGLKGSNLDFDDEQREEQPGTPKLCLCVDFRTDSGAGGGDFGGLSGGFSGSSTEQDSQSAAFRLLMGEVLESGVKRGVLGKGNFIVGARGMEESSEFRKDKGGVATGRGGVTDNDFDYKAHLTIYIPDYNLDKSAKPASSEPFVSLCLKTMTGGSSTVKKVKIVVVRCGDSSTFSTRGANKGVEDLVRSVQSAGNANLSLEIVTANTPAAVSHILGIINTMYVPELKTKLMLPPIDGDSCEFKLDLHPTVLPEYEVGTLATSRFLRQESLGDLVIKSRVGLEAIDVSLFFGFPLVGVPGGEGEMERKGMEALGSCVAQWLMKEKCGLLLKTKAKNPVTHMFEFYVLLPSQSGKSFLLNQVTDRSLFMGGIVASGDSDKNVETAEGKAYEGYISEAMGQYDEAPLNPLFLDGSVEEVEVKKGGAGEEGEGGEEESESESESEEEVVEEEEEEEDCGDDDDSDATKEYPATVVDMDVVETAVLPQEPTEKTTKLQQQPTAMDLDGDKIEGAEEDIEEAEVVVEAEEVIIEAEVVNSHQPSKYSSHLVSSSRYVPDGLVYLLSPCDPLFLLLPSLTRLLDKFSPYDQLVSDLGGCLQGLGRLVTPSLLLRVCAVSDCMGDDMLLYKLDPGKVMSWLGGKRERVRRLLERREGEGEGRNRATDKQSLADGFNMGGAAQSGEGEGDGEGGEIGGGGKEQKTPLGEYAAANICEYLDPYWSGKFLAHVGLAGDILHERKSSVKRKAAWDKGRDEESDKIMTYTMGEATGKNGEEGKKEEERKRKERDSKKQKDLKKASKGMKSLASFFGGGKKK</sequence>